<dbReference type="Pfam" id="PF03741">
    <property type="entry name" value="TerC"/>
    <property type="match status" value="1"/>
</dbReference>
<keyword evidence="3 6" id="KW-0812">Transmembrane</keyword>
<dbReference type="GO" id="GO:0016020">
    <property type="term" value="C:membrane"/>
    <property type="evidence" value="ECO:0007669"/>
    <property type="project" value="UniProtKB-SubCell"/>
</dbReference>
<name>B3E366_TRIL1</name>
<dbReference type="RefSeq" id="WP_012468634.1">
    <property type="nucleotide sequence ID" value="NC_010814.1"/>
</dbReference>
<dbReference type="PANTHER" id="PTHR30238:SF0">
    <property type="entry name" value="THYLAKOID MEMBRANE PROTEIN TERC, CHLOROPLASTIC"/>
    <property type="match status" value="1"/>
</dbReference>
<feature type="transmembrane region" description="Helical" evidence="6">
    <location>
        <begin position="77"/>
        <end position="94"/>
    </location>
</feature>
<dbReference type="eggNOG" id="COG0861">
    <property type="taxonomic scope" value="Bacteria"/>
</dbReference>
<feature type="transmembrane region" description="Helical" evidence="6">
    <location>
        <begin position="279"/>
        <end position="300"/>
    </location>
</feature>
<gene>
    <name evidence="7" type="ordered locus">Glov_0550</name>
</gene>
<comment type="subcellular location">
    <subcellularLocation>
        <location evidence="1">Membrane</location>
        <topology evidence="1">Multi-pass membrane protein</topology>
    </subcellularLocation>
</comment>
<feature type="transmembrane region" description="Helical" evidence="6">
    <location>
        <begin position="187"/>
        <end position="208"/>
    </location>
</feature>
<feature type="transmembrane region" description="Helical" evidence="6">
    <location>
        <begin position="6"/>
        <end position="25"/>
    </location>
</feature>
<organism evidence="7 8">
    <name type="scientific">Trichlorobacter lovleyi (strain ATCC BAA-1151 / DSM 17278 / SZ)</name>
    <name type="common">Geobacter lovleyi</name>
    <dbReference type="NCBI Taxonomy" id="398767"/>
    <lineage>
        <taxon>Bacteria</taxon>
        <taxon>Pseudomonadati</taxon>
        <taxon>Thermodesulfobacteriota</taxon>
        <taxon>Desulfuromonadia</taxon>
        <taxon>Geobacterales</taxon>
        <taxon>Geobacteraceae</taxon>
        <taxon>Trichlorobacter</taxon>
    </lineage>
</organism>
<evidence type="ECO:0000313" key="7">
    <source>
        <dbReference type="EMBL" id="ACD94278.1"/>
    </source>
</evidence>
<keyword evidence="4 6" id="KW-1133">Transmembrane helix</keyword>
<evidence type="ECO:0000256" key="3">
    <source>
        <dbReference type="ARBA" id="ARBA00022692"/>
    </source>
</evidence>
<keyword evidence="5 6" id="KW-0472">Membrane</keyword>
<feature type="transmembrane region" description="Helical" evidence="6">
    <location>
        <begin position="37"/>
        <end position="57"/>
    </location>
</feature>
<proteinExistence type="inferred from homology"/>
<feature type="transmembrane region" description="Helical" evidence="6">
    <location>
        <begin position="130"/>
        <end position="148"/>
    </location>
</feature>
<dbReference type="EMBL" id="CP001089">
    <property type="protein sequence ID" value="ACD94278.1"/>
    <property type="molecule type" value="Genomic_DNA"/>
</dbReference>
<dbReference type="STRING" id="398767.Glov_0550"/>
<protein>
    <submittedName>
        <fullName evidence="7">Integral membrane protein TerC</fullName>
    </submittedName>
</protein>
<feature type="transmembrane region" description="Helical" evidence="6">
    <location>
        <begin position="106"/>
        <end position="124"/>
    </location>
</feature>
<dbReference type="OrthoDB" id="9783692at2"/>
<evidence type="ECO:0000256" key="4">
    <source>
        <dbReference type="ARBA" id="ARBA00022989"/>
    </source>
</evidence>
<sequence>MSPTTIMWIVFAALISFMLVIDLSLNRKSGRVSFKKAATWTVVWMLLALLFGGGIWYTMGQQKALEFLTGYLIEQSLSVDNLFVFIMIFTVFGVRGELQAKVLKWGILGAIVMRLVFIFIGAALLKEFQWLFYIFGALLVYTAWKMAFSGDDEIEPDKNPLVKLARRFLPMTKRIRGDWFITRRMQLWIASPLFMVLLVVESSDLVFAMDSIPAIFAITLDPFIVLTSNVFAIMGLRSLFFLLSNLMGMFAYLKFGIALILAFVGVKMILMMLGFHIPISLSLAVIVVTLAIAVVASLLLRKPETDELLETA</sequence>
<evidence type="ECO:0000256" key="1">
    <source>
        <dbReference type="ARBA" id="ARBA00004141"/>
    </source>
</evidence>
<dbReference type="InterPro" id="IPR005496">
    <property type="entry name" value="Integral_membrane_TerC"/>
</dbReference>
<dbReference type="AlphaFoldDB" id="B3E366"/>
<comment type="similarity">
    <text evidence="2">Belongs to the TerC family.</text>
</comment>
<dbReference type="KEGG" id="glo:Glov_0550"/>
<feature type="transmembrane region" description="Helical" evidence="6">
    <location>
        <begin position="214"/>
        <end position="240"/>
    </location>
</feature>
<reference evidence="7 8" key="1">
    <citation type="submission" date="2008-05" db="EMBL/GenBank/DDBJ databases">
        <title>Complete sequence of chromosome of Geobacter lovleyi SZ.</title>
        <authorList>
            <consortium name="US DOE Joint Genome Institute"/>
            <person name="Lucas S."/>
            <person name="Copeland A."/>
            <person name="Lapidus A."/>
            <person name="Glavina del Rio T."/>
            <person name="Dalin E."/>
            <person name="Tice H."/>
            <person name="Bruce D."/>
            <person name="Goodwin L."/>
            <person name="Pitluck S."/>
            <person name="Chertkov O."/>
            <person name="Meincke L."/>
            <person name="Brettin T."/>
            <person name="Detter J.C."/>
            <person name="Han C."/>
            <person name="Tapia R."/>
            <person name="Kuske C.R."/>
            <person name="Schmutz J."/>
            <person name="Larimer F."/>
            <person name="Land M."/>
            <person name="Hauser L."/>
            <person name="Kyrpides N."/>
            <person name="Mikhailova N."/>
            <person name="Sung Y."/>
            <person name="Fletcher K.E."/>
            <person name="Ritalahti K.M."/>
            <person name="Loeffler F.E."/>
            <person name="Richardson P."/>
        </authorList>
    </citation>
    <scope>NUCLEOTIDE SEQUENCE [LARGE SCALE GENOMIC DNA]</scope>
    <source>
        <strain evidence="8">ATCC BAA-1151 / DSM 17278 / SZ</strain>
    </source>
</reference>
<dbReference type="InterPro" id="IPR022369">
    <property type="entry name" value="Integral_membrane_TerC_rswitch"/>
</dbReference>
<dbReference type="HOGENOM" id="CLU_045644_1_2_7"/>
<evidence type="ECO:0000256" key="5">
    <source>
        <dbReference type="ARBA" id="ARBA00023136"/>
    </source>
</evidence>
<dbReference type="Proteomes" id="UP000002420">
    <property type="component" value="Chromosome"/>
</dbReference>
<evidence type="ECO:0000256" key="6">
    <source>
        <dbReference type="SAM" id="Phobius"/>
    </source>
</evidence>
<evidence type="ECO:0000256" key="2">
    <source>
        <dbReference type="ARBA" id="ARBA00007511"/>
    </source>
</evidence>
<evidence type="ECO:0000313" key="8">
    <source>
        <dbReference type="Proteomes" id="UP000002420"/>
    </source>
</evidence>
<dbReference type="NCBIfam" id="TIGR03718">
    <property type="entry name" value="R_switched_Alx"/>
    <property type="match status" value="1"/>
</dbReference>
<accession>B3E366</accession>
<feature type="transmembrane region" description="Helical" evidence="6">
    <location>
        <begin position="252"/>
        <end position="273"/>
    </location>
</feature>
<dbReference type="PANTHER" id="PTHR30238">
    <property type="entry name" value="MEMBRANE BOUND PREDICTED REDOX MODULATOR"/>
    <property type="match status" value="1"/>
</dbReference>
<keyword evidence="8" id="KW-1185">Reference proteome</keyword>